<proteinExistence type="predicted"/>
<protein>
    <recommendedName>
        <fullName evidence="3">Restriction endonuclease type IV Mrr domain-containing protein</fullName>
    </recommendedName>
</protein>
<dbReference type="RefSeq" id="WP_197988575.1">
    <property type="nucleotide sequence ID" value="NZ_JACYXC010000001.1"/>
</dbReference>
<reference evidence="1 2" key="1">
    <citation type="submission" date="2020-09" db="EMBL/GenBank/DDBJ databases">
        <title>Biosynthesis of the nuclear factor of activated T cells inhibitor NFAT-133 and its congeners in Streptomyces pactum.</title>
        <authorList>
            <person name="Zhou W."/>
            <person name="Posri P."/>
            <person name="Abugrain M.E."/>
            <person name="Weisberg A.J."/>
            <person name="Chang J.H."/>
            <person name="Mahmud T."/>
        </authorList>
    </citation>
    <scope>NUCLEOTIDE SEQUENCE [LARGE SCALE GENOMIC DNA]</scope>
    <source>
        <strain evidence="1 2">ATCC 27456</strain>
    </source>
</reference>
<organism evidence="1 2">
    <name type="scientific">Streptomyces pactum</name>
    <dbReference type="NCBI Taxonomy" id="68249"/>
    <lineage>
        <taxon>Bacteria</taxon>
        <taxon>Bacillati</taxon>
        <taxon>Actinomycetota</taxon>
        <taxon>Actinomycetes</taxon>
        <taxon>Kitasatosporales</taxon>
        <taxon>Streptomycetaceae</taxon>
        <taxon>Streptomyces</taxon>
    </lineage>
</organism>
<evidence type="ECO:0000313" key="1">
    <source>
        <dbReference type="EMBL" id="MBH5334947.1"/>
    </source>
</evidence>
<name>A0ABS0NID8_9ACTN</name>
<evidence type="ECO:0008006" key="3">
    <source>
        <dbReference type="Google" id="ProtNLM"/>
    </source>
</evidence>
<sequence>MEERTARSHAVPNEVARFAEIFKEIFMACPSEMLSFPADNIGFAPPDGASNLQITRGSADVDIVIDDGEIRIIAECKESLGHAFKRLWQAAWGLRRAKTRAERQLAAAEFLAALAELKVQLLQIIARLLLLLLSRALGRRHSEDAPDWQPEPLDETPQIAPRAPSTALPVITYRGGHRGSALGSAVLAA</sequence>
<dbReference type="EMBL" id="JACYXC010000001">
    <property type="protein sequence ID" value="MBH5334947.1"/>
    <property type="molecule type" value="Genomic_DNA"/>
</dbReference>
<gene>
    <name evidence="1" type="ORF">IHE55_09135</name>
</gene>
<keyword evidence="2" id="KW-1185">Reference proteome</keyword>
<evidence type="ECO:0000313" key="2">
    <source>
        <dbReference type="Proteomes" id="UP000807371"/>
    </source>
</evidence>
<comment type="caution">
    <text evidence="1">The sequence shown here is derived from an EMBL/GenBank/DDBJ whole genome shotgun (WGS) entry which is preliminary data.</text>
</comment>
<dbReference type="Proteomes" id="UP000807371">
    <property type="component" value="Unassembled WGS sequence"/>
</dbReference>
<accession>A0ABS0NID8</accession>